<gene>
    <name evidence="5" type="ORF">GCM10017621_24400</name>
</gene>
<feature type="binding site" evidence="4">
    <location>
        <position position="120"/>
    </location>
    <ligand>
        <name>Fe cation</name>
        <dbReference type="ChEBI" id="CHEBI:24875"/>
        <label>1</label>
    </ligand>
</feature>
<organism evidence="5 6">
    <name type="scientific">Maricaulis virginensis</name>
    <dbReference type="NCBI Taxonomy" id="144022"/>
    <lineage>
        <taxon>Bacteria</taxon>
        <taxon>Pseudomonadati</taxon>
        <taxon>Pseudomonadota</taxon>
        <taxon>Alphaproteobacteria</taxon>
        <taxon>Maricaulales</taxon>
        <taxon>Maricaulaceae</taxon>
        <taxon>Maricaulis</taxon>
    </lineage>
</organism>
<dbReference type="CDD" id="cd01049">
    <property type="entry name" value="RNRR2"/>
    <property type="match status" value="1"/>
</dbReference>
<dbReference type="SUPFAM" id="SSF47240">
    <property type="entry name" value="Ferritin-like"/>
    <property type="match status" value="1"/>
</dbReference>
<dbReference type="EMBL" id="BSFE01000007">
    <property type="protein sequence ID" value="GLK52932.1"/>
    <property type="molecule type" value="Genomic_DNA"/>
</dbReference>
<comment type="similarity">
    <text evidence="1 2">Belongs to the ribonucleoside diphosphate reductase small chain family.</text>
</comment>
<dbReference type="InterPro" id="IPR012348">
    <property type="entry name" value="RNR-like"/>
</dbReference>
<dbReference type="InterPro" id="IPR009078">
    <property type="entry name" value="Ferritin-like_SF"/>
</dbReference>
<evidence type="ECO:0000256" key="3">
    <source>
        <dbReference type="PIRSR" id="PIRSR000355-1"/>
    </source>
</evidence>
<feature type="binding site" evidence="4">
    <location>
        <position position="89"/>
    </location>
    <ligand>
        <name>Fe cation</name>
        <dbReference type="ChEBI" id="CHEBI:24875"/>
        <label>1</label>
    </ligand>
</feature>
<keyword evidence="6" id="KW-1185">Reference proteome</keyword>
<comment type="catalytic activity">
    <reaction evidence="2">
        <text>a 2'-deoxyribonucleoside 5'-diphosphate + [thioredoxin]-disulfide + H2O = a ribonucleoside 5'-diphosphate + [thioredoxin]-dithiol</text>
        <dbReference type="Rhea" id="RHEA:23252"/>
        <dbReference type="Rhea" id="RHEA-COMP:10698"/>
        <dbReference type="Rhea" id="RHEA-COMP:10700"/>
        <dbReference type="ChEBI" id="CHEBI:15377"/>
        <dbReference type="ChEBI" id="CHEBI:29950"/>
        <dbReference type="ChEBI" id="CHEBI:50058"/>
        <dbReference type="ChEBI" id="CHEBI:57930"/>
        <dbReference type="ChEBI" id="CHEBI:73316"/>
        <dbReference type="EC" id="1.17.4.1"/>
    </reaction>
</comment>
<evidence type="ECO:0000256" key="1">
    <source>
        <dbReference type="ARBA" id="ARBA00009303"/>
    </source>
</evidence>
<reference evidence="5" key="1">
    <citation type="journal article" date="2014" name="Int. J. Syst. Evol. Microbiol.">
        <title>Complete genome sequence of Corynebacterium casei LMG S-19264T (=DSM 44701T), isolated from a smear-ripened cheese.</title>
        <authorList>
            <consortium name="US DOE Joint Genome Institute (JGI-PGF)"/>
            <person name="Walter F."/>
            <person name="Albersmeier A."/>
            <person name="Kalinowski J."/>
            <person name="Ruckert C."/>
        </authorList>
    </citation>
    <scope>NUCLEOTIDE SEQUENCE</scope>
    <source>
        <strain evidence="5">VKM B-1513</strain>
    </source>
</reference>
<comment type="caution">
    <text evidence="5">The sequence shown here is derived from an EMBL/GenBank/DDBJ whole genome shotgun (WGS) entry which is preliminary data.</text>
</comment>
<feature type="binding site" evidence="4">
    <location>
        <position position="217"/>
    </location>
    <ligand>
        <name>Fe cation</name>
        <dbReference type="ChEBI" id="CHEBI:24875"/>
        <label>2</label>
    </ligand>
</feature>
<dbReference type="Pfam" id="PF00268">
    <property type="entry name" value="Ribonuc_red_sm"/>
    <property type="match status" value="1"/>
</dbReference>
<dbReference type="EC" id="1.17.4.1" evidence="2"/>
<comment type="function">
    <text evidence="2">Provides the precursors necessary for DNA synthesis. Catalyzes the biosynthesis of deoxyribonucleotides from the corresponding ribonucleotides.</text>
</comment>
<keyword evidence="2 4" id="KW-0479">Metal-binding</keyword>
<dbReference type="PANTHER" id="PTHR23409:SF18">
    <property type="entry name" value="RIBONUCLEOSIDE-DIPHOSPHATE REDUCTASE SUBUNIT M2"/>
    <property type="match status" value="1"/>
</dbReference>
<feature type="binding site" evidence="4">
    <location>
        <position position="120"/>
    </location>
    <ligand>
        <name>Fe cation</name>
        <dbReference type="ChEBI" id="CHEBI:24875"/>
        <label>2</label>
    </ligand>
</feature>
<dbReference type="AlphaFoldDB" id="A0A9W6MPA5"/>
<evidence type="ECO:0000256" key="2">
    <source>
        <dbReference type="PIRNR" id="PIRNR000355"/>
    </source>
</evidence>
<dbReference type="GO" id="GO:0009263">
    <property type="term" value="P:deoxyribonucleotide biosynthetic process"/>
    <property type="evidence" value="ECO:0007669"/>
    <property type="project" value="UniProtKB-KW"/>
</dbReference>
<feature type="binding site" evidence="4">
    <location>
        <position position="214"/>
    </location>
    <ligand>
        <name>Fe cation</name>
        <dbReference type="ChEBI" id="CHEBI:24875"/>
        <label>2</label>
    </ligand>
</feature>
<comment type="cofactor">
    <cofactor evidence="2 4">
        <name>Fe cation</name>
        <dbReference type="ChEBI" id="CHEBI:24875"/>
    </cofactor>
    <text evidence="2 4">Binds 2 iron ions per subunit.</text>
</comment>
<keyword evidence="2" id="KW-0215">Deoxyribonucleotide synthesis</keyword>
<proteinExistence type="inferred from homology"/>
<dbReference type="GO" id="GO:0004748">
    <property type="term" value="F:ribonucleoside-diphosphate reductase activity, thioredoxin disulfide as acceptor"/>
    <property type="evidence" value="ECO:0007669"/>
    <property type="project" value="UniProtKB-EC"/>
</dbReference>
<feature type="binding site" evidence="4">
    <location>
        <position position="180"/>
    </location>
    <ligand>
        <name>Fe cation</name>
        <dbReference type="ChEBI" id="CHEBI:24875"/>
        <label>2</label>
    </ligand>
</feature>
<feature type="binding site" evidence="4">
    <location>
        <position position="123"/>
    </location>
    <ligand>
        <name>Fe cation</name>
        <dbReference type="ChEBI" id="CHEBI:24875"/>
        <label>1</label>
    </ligand>
</feature>
<sequence length="358" mass="41083">MFDPNPFRPMGAATMTLSAEKAPTLLSPSLTYKPFRYPWAYDFWQRQQQVHWMPEEVPLGEDCKDWATKLTDKERNLLTQIFRFFTQSDVEVGANYMENYMPLFKPVEVRMMLAAFSNMETIHIAAYALLLETIGMPDSEFSAFMEYQEMAAKHDYLGQFGCETEKDILTSMAVFGGFTEGLQLFASFAMLMNFPRFNKMKGMGQIVSWSVRDESLHCEGMMRLFHTFAAETGALTQGVKDDIADCCKTVVKLEDKFIELAFEAGEVEGMTPEDIKQYIRYIADWRMKQLKLPTIYGVKEHPIPWLTEILNGVEHANFFEARATEYSKGATKGAWHGDNGVWEMFDKMKKKEGSVPAE</sequence>
<dbReference type="InterPro" id="IPR000358">
    <property type="entry name" value="RNR_small_fam"/>
</dbReference>
<reference evidence="5" key="2">
    <citation type="submission" date="2023-01" db="EMBL/GenBank/DDBJ databases">
        <authorList>
            <person name="Sun Q."/>
            <person name="Evtushenko L."/>
        </authorList>
    </citation>
    <scope>NUCLEOTIDE SEQUENCE</scope>
    <source>
        <strain evidence="5">VKM B-1513</strain>
    </source>
</reference>
<keyword evidence="2" id="KW-0560">Oxidoreductase</keyword>
<dbReference type="PIRSF" id="PIRSF000355">
    <property type="entry name" value="NrdB"/>
    <property type="match status" value="1"/>
</dbReference>
<evidence type="ECO:0000256" key="4">
    <source>
        <dbReference type="PIRSR" id="PIRSR000355-2"/>
    </source>
</evidence>
<dbReference type="InterPro" id="IPR033909">
    <property type="entry name" value="RNR_small"/>
</dbReference>
<dbReference type="GO" id="GO:0046872">
    <property type="term" value="F:metal ion binding"/>
    <property type="evidence" value="ECO:0007669"/>
    <property type="project" value="UniProtKB-KW"/>
</dbReference>
<evidence type="ECO:0000313" key="5">
    <source>
        <dbReference type="EMBL" id="GLK52932.1"/>
    </source>
</evidence>
<name>A0A9W6MPA5_9PROT</name>
<dbReference type="Proteomes" id="UP001143486">
    <property type="component" value="Unassembled WGS sequence"/>
</dbReference>
<dbReference type="PANTHER" id="PTHR23409">
    <property type="entry name" value="RIBONUCLEOSIDE-DIPHOSPHATE REDUCTASE SMALL CHAIN"/>
    <property type="match status" value="1"/>
</dbReference>
<protein>
    <recommendedName>
        <fullName evidence="2">Ribonucleoside-diphosphate reductase subunit beta</fullName>
        <ecNumber evidence="2">1.17.4.1</ecNumber>
    </recommendedName>
</protein>
<keyword evidence="2 4" id="KW-0408">Iron</keyword>
<feature type="active site" evidence="3">
    <location>
        <position position="127"/>
    </location>
</feature>
<evidence type="ECO:0000313" key="6">
    <source>
        <dbReference type="Proteomes" id="UP001143486"/>
    </source>
</evidence>
<dbReference type="NCBIfam" id="NF007186">
    <property type="entry name" value="PRK09614.1-5"/>
    <property type="match status" value="1"/>
</dbReference>
<accession>A0A9W6MPA5</accession>
<dbReference type="Gene3D" id="1.10.620.20">
    <property type="entry name" value="Ribonucleotide Reductase, subunit A"/>
    <property type="match status" value="1"/>
</dbReference>